<dbReference type="GO" id="GO:0000166">
    <property type="term" value="F:nucleotide binding"/>
    <property type="evidence" value="ECO:0007669"/>
    <property type="project" value="InterPro"/>
</dbReference>
<protein>
    <submittedName>
        <fullName evidence="4">Oxidoreductase</fullName>
    </submittedName>
</protein>
<dbReference type="Pfam" id="PF22725">
    <property type="entry name" value="GFO_IDH_MocA_C3"/>
    <property type="match status" value="1"/>
</dbReference>
<comment type="similarity">
    <text evidence="1">Belongs to the Gfo/Idh/MocA family.</text>
</comment>
<dbReference type="OrthoDB" id="2129491at2759"/>
<dbReference type="SUPFAM" id="SSF55347">
    <property type="entry name" value="Glyceraldehyde-3-phosphate dehydrogenase-like, C-terminal domain"/>
    <property type="match status" value="1"/>
</dbReference>
<dbReference type="STRING" id="29655.A0A0K9P8W3"/>
<dbReference type="PANTHER" id="PTHR46368">
    <property type="match status" value="1"/>
</dbReference>
<dbReference type="AlphaFoldDB" id="A0A0K9P8W3"/>
<gene>
    <name evidence="4" type="ORF">ZOSMA_31G00320</name>
</gene>
<comment type="caution">
    <text evidence="4">The sequence shown here is derived from an EMBL/GenBank/DDBJ whole genome shotgun (WGS) entry which is preliminary data.</text>
</comment>
<evidence type="ECO:0000259" key="2">
    <source>
        <dbReference type="Pfam" id="PF01408"/>
    </source>
</evidence>
<dbReference type="InterPro" id="IPR000683">
    <property type="entry name" value="Gfo/Idh/MocA-like_OxRdtase_N"/>
</dbReference>
<dbReference type="Gene3D" id="3.30.360.10">
    <property type="entry name" value="Dihydrodipicolinate Reductase, domain 2"/>
    <property type="match status" value="1"/>
</dbReference>
<dbReference type="InterPro" id="IPR036291">
    <property type="entry name" value="NAD(P)-bd_dom_sf"/>
</dbReference>
<sequence>MARSESVRFGIIGCAKIARKFCRAIYLAPNATLVALSSRSISKAREFKSVNNLPDTVAIYGDYESVLNDSCVDAVYIPLPTSLHLKWSVAAAEKKKHVLLEKPVALSVDEFDVILEACAANGVQFMDCTMWMHHPRTEKMKEIISDPSRFGDVKMVHSTFTFLVDSHFLQDNIRVKSNLDSLGCLGDVGWYSIRSILWAYNYRSPKTVIANPNPIFNESGVPLSCGACITWEDGNQGTFHCSFLAHFTMTLGITGTRGTIHLNDFALPFEEASSFFSLATDCGFPDLPTHWKSLPSKHVVNTDLPQEARLIAEFSKLVTNIEDNGGKPEKEWPDITRKTQLVLDAVLASIRNDCTPIHITGWDKY</sequence>
<proteinExistence type="inferred from homology"/>
<evidence type="ECO:0000313" key="5">
    <source>
        <dbReference type="Proteomes" id="UP000036987"/>
    </source>
</evidence>
<dbReference type="EMBL" id="LFYR01001032">
    <property type="protein sequence ID" value="KMZ65446.1"/>
    <property type="molecule type" value="Genomic_DNA"/>
</dbReference>
<dbReference type="OMA" id="SSFEWIN"/>
<evidence type="ECO:0000313" key="4">
    <source>
        <dbReference type="EMBL" id="KMZ65446.1"/>
    </source>
</evidence>
<organism evidence="4 5">
    <name type="scientific">Zostera marina</name>
    <name type="common">Eelgrass</name>
    <dbReference type="NCBI Taxonomy" id="29655"/>
    <lineage>
        <taxon>Eukaryota</taxon>
        <taxon>Viridiplantae</taxon>
        <taxon>Streptophyta</taxon>
        <taxon>Embryophyta</taxon>
        <taxon>Tracheophyta</taxon>
        <taxon>Spermatophyta</taxon>
        <taxon>Magnoliopsida</taxon>
        <taxon>Liliopsida</taxon>
        <taxon>Zosteraceae</taxon>
        <taxon>Zostera</taxon>
    </lineage>
</organism>
<dbReference type="Proteomes" id="UP000036987">
    <property type="component" value="Unassembled WGS sequence"/>
</dbReference>
<dbReference type="PANTHER" id="PTHR46368:SF4">
    <property type="entry name" value="OS10G0403700 PROTEIN"/>
    <property type="match status" value="1"/>
</dbReference>
<dbReference type="Pfam" id="PF01408">
    <property type="entry name" value="GFO_IDH_MocA"/>
    <property type="match status" value="1"/>
</dbReference>
<dbReference type="Gene3D" id="3.40.50.720">
    <property type="entry name" value="NAD(P)-binding Rossmann-like Domain"/>
    <property type="match status" value="1"/>
</dbReference>
<name>A0A0K9P8W3_ZOSMR</name>
<feature type="domain" description="Gfo/Idh/MocA-like oxidoreductase N-terminal" evidence="2">
    <location>
        <begin position="7"/>
        <end position="126"/>
    </location>
</feature>
<reference evidence="5" key="1">
    <citation type="journal article" date="2016" name="Nature">
        <title>The genome of the seagrass Zostera marina reveals angiosperm adaptation to the sea.</title>
        <authorList>
            <person name="Olsen J.L."/>
            <person name="Rouze P."/>
            <person name="Verhelst B."/>
            <person name="Lin Y.-C."/>
            <person name="Bayer T."/>
            <person name="Collen J."/>
            <person name="Dattolo E."/>
            <person name="De Paoli E."/>
            <person name="Dittami S."/>
            <person name="Maumus F."/>
            <person name="Michel G."/>
            <person name="Kersting A."/>
            <person name="Lauritano C."/>
            <person name="Lohaus R."/>
            <person name="Toepel M."/>
            <person name="Tonon T."/>
            <person name="Vanneste K."/>
            <person name="Amirebrahimi M."/>
            <person name="Brakel J."/>
            <person name="Bostroem C."/>
            <person name="Chovatia M."/>
            <person name="Grimwood J."/>
            <person name="Jenkins J.W."/>
            <person name="Jueterbock A."/>
            <person name="Mraz A."/>
            <person name="Stam W.T."/>
            <person name="Tice H."/>
            <person name="Bornberg-Bauer E."/>
            <person name="Green P.J."/>
            <person name="Pearson G.A."/>
            <person name="Procaccini G."/>
            <person name="Duarte C.M."/>
            <person name="Schmutz J."/>
            <person name="Reusch T.B.H."/>
            <person name="Van de Peer Y."/>
        </authorList>
    </citation>
    <scope>NUCLEOTIDE SEQUENCE [LARGE SCALE GENOMIC DNA]</scope>
    <source>
        <strain evidence="5">cv. Finnish</strain>
    </source>
</reference>
<keyword evidence="5" id="KW-1185">Reference proteome</keyword>
<dbReference type="InterPro" id="IPR055170">
    <property type="entry name" value="GFO_IDH_MocA-like_dom"/>
</dbReference>
<accession>A0A0K9P8W3</accession>
<evidence type="ECO:0000259" key="3">
    <source>
        <dbReference type="Pfam" id="PF22725"/>
    </source>
</evidence>
<dbReference type="SUPFAM" id="SSF51735">
    <property type="entry name" value="NAD(P)-binding Rossmann-fold domains"/>
    <property type="match status" value="1"/>
</dbReference>
<evidence type="ECO:0000256" key="1">
    <source>
        <dbReference type="ARBA" id="ARBA00010928"/>
    </source>
</evidence>
<feature type="domain" description="GFO/IDH/MocA-like oxidoreductase" evidence="3">
    <location>
        <begin position="139"/>
        <end position="260"/>
    </location>
</feature>